<proteinExistence type="predicted"/>
<dbReference type="AlphaFoldDB" id="A0A4Q2ITI2"/>
<dbReference type="OrthoDB" id="7376020at2"/>
<keyword evidence="2" id="KW-1185">Reference proteome</keyword>
<comment type="caution">
    <text evidence="1">The sequence shown here is derived from an EMBL/GenBank/DDBJ whole genome shotgun (WGS) entry which is preliminary data.</text>
</comment>
<accession>A0A4Q2ITI2</accession>
<dbReference type="RefSeq" id="WP_129342013.1">
    <property type="nucleotide sequence ID" value="NZ_JACIDD010000002.1"/>
</dbReference>
<evidence type="ECO:0000313" key="1">
    <source>
        <dbReference type="EMBL" id="RXZ31780.1"/>
    </source>
</evidence>
<dbReference type="Proteomes" id="UP000292347">
    <property type="component" value="Unassembled WGS sequence"/>
</dbReference>
<dbReference type="EMBL" id="SDPT01000002">
    <property type="protein sequence ID" value="RXZ31780.1"/>
    <property type="molecule type" value="Genomic_DNA"/>
</dbReference>
<protein>
    <submittedName>
        <fullName evidence="1">Uncharacterized protein</fullName>
    </submittedName>
</protein>
<sequence length="134" mass="14269">MRCFRPPPGRTLGLVPAAAAARRGGDGRKLARADPWPGRTLRLADAGAGTAADARGGAVAFDVAEPGTYRVALEHKGWIDVLEAGRSLASSKHGHGPACTGIRKMVDFRLKRGRHVLRLSKLAEDEVRVLITRG</sequence>
<organism evidence="1 2">
    <name type="scientific">Sphingomonas desiccabilis</name>
    <dbReference type="NCBI Taxonomy" id="429134"/>
    <lineage>
        <taxon>Bacteria</taxon>
        <taxon>Pseudomonadati</taxon>
        <taxon>Pseudomonadota</taxon>
        <taxon>Alphaproteobacteria</taxon>
        <taxon>Sphingomonadales</taxon>
        <taxon>Sphingomonadaceae</taxon>
        <taxon>Sphingomonas</taxon>
    </lineage>
</organism>
<name>A0A4Q2ITI2_9SPHN</name>
<reference evidence="1 2" key="1">
    <citation type="submission" date="2019-01" db="EMBL/GenBank/DDBJ databases">
        <title>Sphingomonas mucosissima sp. nov. and Sphingomonas desiccabilis sp. nov., from biological soil crusts in the Colorado Plateau, USA.</title>
        <authorList>
            <person name="Zhu D."/>
        </authorList>
    </citation>
    <scope>NUCLEOTIDE SEQUENCE [LARGE SCALE GENOMIC DNA]</scope>
    <source>
        <strain evidence="1 2">CP1D</strain>
    </source>
</reference>
<gene>
    <name evidence="1" type="ORF">EO081_11300</name>
</gene>
<evidence type="ECO:0000313" key="2">
    <source>
        <dbReference type="Proteomes" id="UP000292347"/>
    </source>
</evidence>